<comment type="caution">
    <text evidence="6">The sequence shown here is derived from an EMBL/GenBank/DDBJ whole genome shotgun (WGS) entry which is preliminary data.</text>
</comment>
<dbReference type="EMBL" id="MTKT01002727">
    <property type="protein sequence ID" value="OWM77111.1"/>
    <property type="molecule type" value="Genomic_DNA"/>
</dbReference>
<evidence type="ECO:0000256" key="3">
    <source>
        <dbReference type="ARBA" id="ARBA00022679"/>
    </source>
</evidence>
<keyword evidence="3" id="KW-0808">Transferase</keyword>
<reference evidence="8" key="1">
    <citation type="journal article" date="2017" name="Plant J.">
        <title>The pomegranate (Punica granatum L.) genome and the genomics of punicalagin biosynthesis.</title>
        <authorList>
            <person name="Qin G."/>
            <person name="Xu C."/>
            <person name="Ming R."/>
            <person name="Tang H."/>
            <person name="Guyot R."/>
            <person name="Kramer E.M."/>
            <person name="Hu Y."/>
            <person name="Yi X."/>
            <person name="Qi Y."/>
            <person name="Xu X."/>
            <person name="Gao Z."/>
            <person name="Pan H."/>
            <person name="Jian J."/>
            <person name="Tian Y."/>
            <person name="Yue Z."/>
            <person name="Xu Y."/>
        </authorList>
    </citation>
    <scope>NUCLEOTIDE SEQUENCE [LARGE SCALE GENOMIC DNA]</scope>
    <source>
        <strain evidence="8">cv. Dabenzi</strain>
    </source>
</reference>
<evidence type="ECO:0000256" key="2">
    <source>
        <dbReference type="ARBA" id="ARBA00022676"/>
    </source>
</evidence>
<reference evidence="6" key="2">
    <citation type="submission" date="2017-06" db="EMBL/GenBank/DDBJ databases">
        <title>The pomegranate genome and the genomics of punicalagin biosynthesis.</title>
        <authorList>
            <person name="Xu C."/>
        </authorList>
    </citation>
    <scope>NUCLEOTIDE SEQUENCE [LARGE SCALE GENOMIC DNA]</scope>
    <source>
        <tissue evidence="6">Fresh leaf</tissue>
    </source>
</reference>
<organism evidence="6 8">
    <name type="scientific">Punica granatum</name>
    <name type="common">Pomegranate</name>
    <dbReference type="NCBI Taxonomy" id="22663"/>
    <lineage>
        <taxon>Eukaryota</taxon>
        <taxon>Viridiplantae</taxon>
        <taxon>Streptophyta</taxon>
        <taxon>Embryophyta</taxon>
        <taxon>Tracheophyta</taxon>
        <taxon>Spermatophyta</taxon>
        <taxon>Magnoliopsida</taxon>
        <taxon>eudicotyledons</taxon>
        <taxon>Gunneridae</taxon>
        <taxon>Pentapetalae</taxon>
        <taxon>rosids</taxon>
        <taxon>malvids</taxon>
        <taxon>Myrtales</taxon>
        <taxon>Lythraceae</taxon>
        <taxon>Punica</taxon>
    </lineage>
</organism>
<name>A0A218WY22_PUNGR</name>
<evidence type="ECO:0000313" key="6">
    <source>
        <dbReference type="EMBL" id="OWM77111.1"/>
    </source>
</evidence>
<dbReference type="PANTHER" id="PTHR31042:SF122">
    <property type="entry name" value="CORE-2_I-BRANCHING ENZYME"/>
    <property type="match status" value="1"/>
</dbReference>
<gene>
    <name evidence="6" type="ORF">CDL15_Pgr013202</name>
    <name evidence="7" type="ORF">CRG98_017306</name>
</gene>
<dbReference type="GO" id="GO:0016757">
    <property type="term" value="F:glycosyltransferase activity"/>
    <property type="evidence" value="ECO:0007669"/>
    <property type="project" value="UniProtKB-KW"/>
</dbReference>
<dbReference type="InterPro" id="IPR044174">
    <property type="entry name" value="BC10-like"/>
</dbReference>
<dbReference type="PANTHER" id="PTHR31042">
    <property type="entry name" value="CORE-2/I-BRANCHING BETA-1,6-N-ACETYLGLUCOSAMINYLTRANSFERASE FAMILY PROTEIN-RELATED"/>
    <property type="match status" value="1"/>
</dbReference>
<dbReference type="Proteomes" id="UP000233551">
    <property type="component" value="Unassembled WGS sequence"/>
</dbReference>
<evidence type="ECO:0000256" key="5">
    <source>
        <dbReference type="ARBA" id="ARBA00023180"/>
    </source>
</evidence>
<dbReference type="STRING" id="22663.A0A218WY22"/>
<reference evidence="7 9" key="3">
    <citation type="submission" date="2017-11" db="EMBL/GenBank/DDBJ databases">
        <title>De-novo sequencing of pomegranate (Punica granatum L.) genome.</title>
        <authorList>
            <person name="Akparov Z."/>
            <person name="Amiraslanov A."/>
            <person name="Hajiyeva S."/>
            <person name="Abbasov M."/>
            <person name="Kaur K."/>
            <person name="Hamwieh A."/>
            <person name="Solovyev V."/>
            <person name="Salamov A."/>
            <person name="Braich B."/>
            <person name="Kosarev P."/>
            <person name="Mahmoud A."/>
            <person name="Hajiyev E."/>
            <person name="Babayeva S."/>
            <person name="Izzatullayeva V."/>
            <person name="Mammadov A."/>
            <person name="Mammadov A."/>
            <person name="Sharifova S."/>
            <person name="Ojaghi J."/>
            <person name="Eynullazada K."/>
            <person name="Bayramov B."/>
            <person name="Abdulazimova A."/>
            <person name="Shahmuradov I."/>
        </authorList>
    </citation>
    <scope>NUCLEOTIDE SEQUENCE [LARGE SCALE GENOMIC DNA]</scope>
    <source>
        <strain evidence="7">AG2017</strain>
        <strain evidence="9">cv. AG2017</strain>
        <tissue evidence="7">Leaf</tissue>
    </source>
</reference>
<dbReference type="AlphaFoldDB" id="A0A218WY22"/>
<protein>
    <submittedName>
        <fullName evidence="6">Uncharacterized protein</fullName>
    </submittedName>
</protein>
<comment type="subcellular location">
    <subcellularLocation>
        <location evidence="1">Membrane</location>
        <topology evidence="1">Single-pass type II membrane protein</topology>
    </subcellularLocation>
</comment>
<proteinExistence type="predicted"/>
<keyword evidence="4" id="KW-0472">Membrane</keyword>
<dbReference type="Proteomes" id="UP000197138">
    <property type="component" value="Unassembled WGS sequence"/>
</dbReference>
<evidence type="ECO:0000313" key="8">
    <source>
        <dbReference type="Proteomes" id="UP000197138"/>
    </source>
</evidence>
<keyword evidence="9" id="KW-1185">Reference proteome</keyword>
<evidence type="ECO:0000313" key="9">
    <source>
        <dbReference type="Proteomes" id="UP000233551"/>
    </source>
</evidence>
<evidence type="ECO:0000256" key="4">
    <source>
        <dbReference type="ARBA" id="ARBA00023136"/>
    </source>
</evidence>
<dbReference type="Pfam" id="PF02485">
    <property type="entry name" value="Branch"/>
    <property type="match status" value="1"/>
</dbReference>
<keyword evidence="2" id="KW-0328">Glycosyltransferase</keyword>
<evidence type="ECO:0000313" key="7">
    <source>
        <dbReference type="EMBL" id="PKI62305.1"/>
    </source>
</evidence>
<sequence>MSMCDAERRLIANALLNISNEWFILLSEAFIPLQHFKIVYLYISRSRHSFVGSFDDLGPYGRGRYDANMAPEVKSIDWRKGSQWFEVNRKLAIDIISDSVYYPKFRDFCRPACYVDEHYFLTILTIQSPNLLANRSLTWADWSRGGPHPATFGKADITVEFFKRINEGELCIYNNQPSSLCFLFARKFALSALNPLLYLGSEVFKF</sequence>
<dbReference type="GO" id="GO:0016020">
    <property type="term" value="C:membrane"/>
    <property type="evidence" value="ECO:0007669"/>
    <property type="project" value="UniProtKB-SubCell"/>
</dbReference>
<keyword evidence="5" id="KW-0325">Glycoprotein</keyword>
<evidence type="ECO:0000256" key="1">
    <source>
        <dbReference type="ARBA" id="ARBA00004606"/>
    </source>
</evidence>
<dbReference type="InterPro" id="IPR003406">
    <property type="entry name" value="Glyco_trans_14"/>
</dbReference>
<accession>A0A218WY22</accession>
<dbReference type="EMBL" id="PGOL01000977">
    <property type="protein sequence ID" value="PKI62305.1"/>
    <property type="molecule type" value="Genomic_DNA"/>
</dbReference>